<proteinExistence type="predicted"/>
<evidence type="ECO:0000313" key="1">
    <source>
        <dbReference type="EMBL" id="AOR76324.1"/>
    </source>
</evidence>
<dbReference type="EMBL" id="CP017075">
    <property type="protein sequence ID" value="AOR76324.1"/>
    <property type="molecule type" value="Genomic_DNA"/>
</dbReference>
<dbReference type="AlphaFoldDB" id="A0A1D8A2I6"/>
<keyword evidence="2" id="KW-1185">Reference proteome</keyword>
<organism evidence="1 2">
    <name type="scientific">Novosphingobium resinovorum</name>
    <dbReference type="NCBI Taxonomy" id="158500"/>
    <lineage>
        <taxon>Bacteria</taxon>
        <taxon>Pseudomonadati</taxon>
        <taxon>Pseudomonadota</taxon>
        <taxon>Alphaproteobacteria</taxon>
        <taxon>Sphingomonadales</taxon>
        <taxon>Sphingomonadaceae</taxon>
        <taxon>Novosphingobium</taxon>
    </lineage>
</organism>
<accession>A0A1D8A2I6</accession>
<gene>
    <name evidence="1" type="ORF">BES08_05780</name>
</gene>
<reference evidence="2" key="1">
    <citation type="journal article" date="2017" name="J. Biotechnol.">
        <title>Complete genome sequence of Novosphingobium resinovorum SA1, a versatile xenobiotic-degrading bacterium capable of utilizing sulfanilic acid.</title>
        <authorList>
            <person name="Hegedus B."/>
            <person name="Kos P.B."/>
            <person name="Balint B."/>
            <person name="Maroti G."/>
            <person name="Gan H.M."/>
            <person name="Perei K."/>
            <person name="Rakhely G."/>
        </authorList>
    </citation>
    <scope>NUCLEOTIDE SEQUENCE [LARGE SCALE GENOMIC DNA]</scope>
    <source>
        <strain evidence="2">SA1</strain>
    </source>
</reference>
<sequence length="81" mass="8727">MADPAWRSFVPGASVPVHIIVSRKAAGVYPDRDNTVAAAKAYLDGIADRLGFNDRLFAAPTVEFIPLINGRFLFQIGGAPR</sequence>
<dbReference type="KEGG" id="nre:BES08_05780"/>
<name>A0A1D8A2I6_9SPHN</name>
<protein>
    <submittedName>
        <fullName evidence="1">Uncharacterized protein</fullName>
    </submittedName>
</protein>
<evidence type="ECO:0000313" key="2">
    <source>
        <dbReference type="Proteomes" id="UP000094626"/>
    </source>
</evidence>
<dbReference type="Proteomes" id="UP000094626">
    <property type="component" value="Chromosome"/>
</dbReference>